<dbReference type="SUPFAM" id="SSF103025">
    <property type="entry name" value="Folate-binding domain"/>
    <property type="match status" value="1"/>
</dbReference>
<comment type="caution">
    <text evidence="4">The sequence shown here is derived from an EMBL/GenBank/DDBJ whole genome shotgun (WGS) entry which is preliminary data.</text>
</comment>
<dbReference type="PANTHER" id="PTHR22602:SF0">
    <property type="entry name" value="TRANSFERASE CAF17, MITOCHONDRIAL-RELATED"/>
    <property type="match status" value="1"/>
</dbReference>
<organism evidence="4 5">
    <name type="scientific">Roseibium aggregatum</name>
    <dbReference type="NCBI Taxonomy" id="187304"/>
    <lineage>
        <taxon>Bacteria</taxon>
        <taxon>Pseudomonadati</taxon>
        <taxon>Pseudomonadota</taxon>
        <taxon>Alphaproteobacteria</taxon>
        <taxon>Hyphomicrobiales</taxon>
        <taxon>Stappiaceae</taxon>
        <taxon>Roseibium</taxon>
    </lineage>
</organism>
<dbReference type="InterPro" id="IPR006222">
    <property type="entry name" value="GCVT_N"/>
</dbReference>
<dbReference type="InterPro" id="IPR017703">
    <property type="entry name" value="YgfZ/GCV_T_CS"/>
</dbReference>
<gene>
    <name evidence="4" type="ORF">JF539_02500</name>
</gene>
<evidence type="ECO:0000313" key="5">
    <source>
        <dbReference type="Proteomes" id="UP000664096"/>
    </source>
</evidence>
<dbReference type="Pfam" id="PF25455">
    <property type="entry name" value="Beta-barrel_CAF17_C"/>
    <property type="match status" value="1"/>
</dbReference>
<keyword evidence="1" id="KW-0809">Transit peptide</keyword>
<protein>
    <submittedName>
        <fullName evidence="4">Folate-binding protein YgfZ</fullName>
    </submittedName>
</protein>
<dbReference type="NCBIfam" id="TIGR03317">
    <property type="entry name" value="ygfZ_signature"/>
    <property type="match status" value="1"/>
</dbReference>
<evidence type="ECO:0000313" key="4">
    <source>
        <dbReference type="EMBL" id="MBN9669191.1"/>
    </source>
</evidence>
<proteinExistence type="predicted"/>
<sequence>MLSGGLYAARCQSARAGSRQAAFPGLPACSPFSGPLCGGQASRASHSSLRGPSVTAIALAHLPDRALIRVSGPDAAHFLQNLMTADIGDTDRNGAGFGALLTPQGKILFDFLVYKSGDAYLLDAPEAAAAELSKRLSFYRLRAKVEVEQLPAETGVFAAWNGAIEVPGALLTVIDPRLEALGQRIVGPVTQLSDAAGASLTDMAAYDAHRIGLGIPEGLKDYDYSDIFPHDADLDQLGGVSFKKGCFVGQEVVARMQHRGTARKRFVQVESTTALPEKGTGITAQGKPVGTLGSSAALNGRTAGLALLRLDKVVQAKEKGSLLECGGAELQVSLPEWAGFSWPEASAAD</sequence>
<dbReference type="AlphaFoldDB" id="A0A939IYP3"/>
<evidence type="ECO:0000259" key="3">
    <source>
        <dbReference type="Pfam" id="PF25455"/>
    </source>
</evidence>
<reference evidence="4" key="1">
    <citation type="submission" date="2020-12" db="EMBL/GenBank/DDBJ databases">
        <title>Oil enriched cultivation method for isolating marine PHA-producing bacteria.</title>
        <authorList>
            <person name="Zheng W."/>
            <person name="Yu S."/>
            <person name="Huang Y."/>
        </authorList>
    </citation>
    <scope>NUCLEOTIDE SEQUENCE</scope>
    <source>
        <strain evidence="4">SY-2-12</strain>
    </source>
</reference>
<evidence type="ECO:0000256" key="1">
    <source>
        <dbReference type="ARBA" id="ARBA00022946"/>
    </source>
</evidence>
<dbReference type="Pfam" id="PF01571">
    <property type="entry name" value="GCV_T"/>
    <property type="match status" value="1"/>
</dbReference>
<dbReference type="EMBL" id="JAEKJZ010000001">
    <property type="protein sequence ID" value="MBN9669191.1"/>
    <property type="molecule type" value="Genomic_DNA"/>
</dbReference>
<dbReference type="GO" id="GO:0016226">
    <property type="term" value="P:iron-sulfur cluster assembly"/>
    <property type="evidence" value="ECO:0007669"/>
    <property type="project" value="TreeGrafter"/>
</dbReference>
<dbReference type="PANTHER" id="PTHR22602">
    <property type="entry name" value="TRANSFERASE CAF17, MITOCHONDRIAL-RELATED"/>
    <property type="match status" value="1"/>
</dbReference>
<dbReference type="InterPro" id="IPR045179">
    <property type="entry name" value="YgfZ/GcvT"/>
</dbReference>
<dbReference type="Proteomes" id="UP000664096">
    <property type="component" value="Unassembled WGS sequence"/>
</dbReference>
<feature type="domain" description="GCVT N-terminal" evidence="2">
    <location>
        <begin position="68"/>
        <end position="157"/>
    </location>
</feature>
<name>A0A939IYP3_9HYPH</name>
<evidence type="ECO:0000259" key="2">
    <source>
        <dbReference type="Pfam" id="PF01571"/>
    </source>
</evidence>
<feature type="domain" description="CAF17 C-terminal" evidence="3">
    <location>
        <begin position="263"/>
        <end position="339"/>
    </location>
</feature>
<dbReference type="InterPro" id="IPR027266">
    <property type="entry name" value="TrmE/GcvT-like"/>
</dbReference>
<accession>A0A939IYP3</accession>
<dbReference type="InterPro" id="IPR057460">
    <property type="entry name" value="CAF17_C"/>
</dbReference>
<dbReference type="Gene3D" id="3.30.1360.120">
    <property type="entry name" value="Probable tRNA modification gtpase trme, domain 1"/>
    <property type="match status" value="2"/>
</dbReference>